<evidence type="ECO:0000313" key="3">
    <source>
        <dbReference type="Proteomes" id="UP001305002"/>
    </source>
</evidence>
<protein>
    <recommendedName>
        <fullName evidence="4">LigA protein</fullName>
    </recommendedName>
</protein>
<accession>A0ABZ0KPJ3</accession>
<evidence type="ECO:0008006" key="4">
    <source>
        <dbReference type="Google" id="ProtNLM"/>
    </source>
</evidence>
<sequence length="377" mass="42340">MPTSSSVRPMNPPTVWLARGRHVEGAAVDVLRRSLEERKRSRAIDDFLELPEVESEAGAEAAPAERVFEARWRVDETVPVRARIGVTPGPDGGQEWMLVAEAEQPWNDDWPSPAALFWPEEPDIAWDRDGAAELSLRKINPLPHDDKETRRLFRNAVRGGWHIHVVVHEAMTTDERGRLPVARWLPPGLRHRVVEHRAAPQQHRGLNWALRDLGVQVPRGGAAVLPGRPAPDGYEAEDFSVRAVFLDGSEPADLVDAVRRYAALPRPLPDGAEDALTALREDWHLLTVEEELERQRGLVAMYAEALEAMTKSRDLYREAAERAHEALVAYQESAEAAPERQRPSDTPVASPLQQLTRTFERFKGRTQRPVAPSQDEP</sequence>
<gene>
    <name evidence="2" type="ORF">R5U08_40330</name>
</gene>
<dbReference type="Proteomes" id="UP001305002">
    <property type="component" value="Chromosome"/>
</dbReference>
<reference evidence="2 3" key="2">
    <citation type="journal article" date="2024" name="Microb. Biotechnol.">
        <title>The involvement of multiple ABC transporters in daunorubicin efflux in Streptomyces coeruleorubidus.</title>
        <authorList>
            <person name="Dong J."/>
            <person name="Ning J."/>
            <person name="Tian Y."/>
            <person name="Li H."/>
            <person name="Chen H."/>
            <person name="Guan W."/>
        </authorList>
    </citation>
    <scope>NUCLEOTIDE SEQUENCE [LARGE SCALE GENOMIC DNA]</scope>
    <source>
        <strain evidence="2 3">CICC 11043</strain>
    </source>
</reference>
<dbReference type="RefSeq" id="WP_317927960.1">
    <property type="nucleotide sequence ID" value="NZ_CP137524.1"/>
</dbReference>
<reference evidence="2 3" key="1">
    <citation type="journal article" date="2021" name="J. Microbiol. Biotechnol.">
        <title>An Efficient Markerless Deletion System Suitable for the Industrial Strains of Streptomyces.</title>
        <authorList>
            <person name="Dong J."/>
            <person name="Wei J."/>
            <person name="Li H."/>
            <person name="Zhao S."/>
            <person name="Guan W."/>
        </authorList>
    </citation>
    <scope>NUCLEOTIDE SEQUENCE [LARGE SCALE GENOMIC DNA]</scope>
    <source>
        <strain evidence="2 3">CICC 11043</strain>
    </source>
</reference>
<keyword evidence="3" id="KW-1185">Reference proteome</keyword>
<name>A0ABZ0KPJ3_STRC4</name>
<dbReference type="EMBL" id="CP137524">
    <property type="protein sequence ID" value="WOT39985.1"/>
    <property type="molecule type" value="Genomic_DNA"/>
</dbReference>
<evidence type="ECO:0000313" key="2">
    <source>
        <dbReference type="EMBL" id="WOT39985.1"/>
    </source>
</evidence>
<organism evidence="2 3">
    <name type="scientific">Streptomyces coeruleorubidus</name>
    <dbReference type="NCBI Taxonomy" id="116188"/>
    <lineage>
        <taxon>Bacteria</taxon>
        <taxon>Bacillati</taxon>
        <taxon>Actinomycetota</taxon>
        <taxon>Actinomycetes</taxon>
        <taxon>Kitasatosporales</taxon>
        <taxon>Streptomycetaceae</taxon>
        <taxon>Streptomyces</taxon>
    </lineage>
</organism>
<evidence type="ECO:0000256" key="1">
    <source>
        <dbReference type="SAM" id="MobiDB-lite"/>
    </source>
</evidence>
<feature type="region of interest" description="Disordered" evidence="1">
    <location>
        <begin position="331"/>
        <end position="377"/>
    </location>
</feature>
<proteinExistence type="predicted"/>